<comment type="caution">
    <text evidence="4">The sequence shown here is derived from an EMBL/GenBank/DDBJ whole genome shotgun (WGS) entry which is preliminary data.</text>
</comment>
<protein>
    <submittedName>
        <fullName evidence="4">SGNH/GDSL hydrolase family protein</fullName>
    </submittedName>
</protein>
<evidence type="ECO:0000259" key="3">
    <source>
        <dbReference type="Pfam" id="PF13472"/>
    </source>
</evidence>
<dbReference type="RefSeq" id="WP_175595655.1">
    <property type="nucleotide sequence ID" value="NZ_JABWGN010000028.1"/>
</dbReference>
<proteinExistence type="predicted"/>
<accession>A0A7Y6IH89</accession>
<dbReference type="GO" id="GO:0004622">
    <property type="term" value="F:phosphatidylcholine lysophospholipase activity"/>
    <property type="evidence" value="ECO:0007669"/>
    <property type="project" value="TreeGrafter"/>
</dbReference>
<sequence>MRDLVRSPLTASAALILAICPVISACTASATAPPSEVPGRPAAASHEAGGDARAPGLPQGVASERSSASSTRRSLPAPPSRREPGAAPVMMVLGDSFTVGSGPVPGWRAYACQAARLLGWQPVVAGAGGTGYLNRGRVGRTFQQSYEEELAWRPAPDVLVVSGGHNDQRWSAGQVGRAATRLVREARAGWPATRIVLVGPIWLEAVPAKALRIRDTLAEVARREGVEFLDPLRRHWVGGDPSAVVLPDGVHPTSAGHLMLARWLARSLRS</sequence>
<feature type="domain" description="SGNH hydrolase-type esterase" evidence="3">
    <location>
        <begin position="92"/>
        <end position="257"/>
    </location>
</feature>
<gene>
    <name evidence="4" type="ORF">HTZ77_43465</name>
</gene>
<dbReference type="EMBL" id="JABWGN010000028">
    <property type="protein sequence ID" value="NUW38212.1"/>
    <property type="molecule type" value="Genomic_DNA"/>
</dbReference>
<keyword evidence="4" id="KW-0378">Hydrolase</keyword>
<dbReference type="InterPro" id="IPR036514">
    <property type="entry name" value="SGNH_hydro_sf"/>
</dbReference>
<dbReference type="Proteomes" id="UP000586042">
    <property type="component" value="Unassembled WGS sequence"/>
</dbReference>
<dbReference type="InterPro" id="IPR013830">
    <property type="entry name" value="SGNH_hydro"/>
</dbReference>
<dbReference type="CDD" id="cd00229">
    <property type="entry name" value="SGNH_hydrolase"/>
    <property type="match status" value="1"/>
</dbReference>
<dbReference type="AlphaFoldDB" id="A0A7Y6IH89"/>
<feature type="region of interest" description="Disordered" evidence="1">
    <location>
        <begin position="30"/>
        <end position="86"/>
    </location>
</feature>
<dbReference type="PANTHER" id="PTHR30383">
    <property type="entry name" value="THIOESTERASE 1/PROTEASE 1/LYSOPHOSPHOLIPASE L1"/>
    <property type="match status" value="1"/>
</dbReference>
<organism evidence="4 5">
    <name type="scientific">Nonomuraea montanisoli</name>
    <dbReference type="NCBI Taxonomy" id="2741721"/>
    <lineage>
        <taxon>Bacteria</taxon>
        <taxon>Bacillati</taxon>
        <taxon>Actinomycetota</taxon>
        <taxon>Actinomycetes</taxon>
        <taxon>Streptosporangiales</taxon>
        <taxon>Streptosporangiaceae</taxon>
        <taxon>Nonomuraea</taxon>
    </lineage>
</organism>
<evidence type="ECO:0000313" key="5">
    <source>
        <dbReference type="Proteomes" id="UP000586042"/>
    </source>
</evidence>
<dbReference type="PROSITE" id="PS51257">
    <property type="entry name" value="PROKAR_LIPOPROTEIN"/>
    <property type="match status" value="1"/>
</dbReference>
<keyword evidence="2" id="KW-0732">Signal</keyword>
<keyword evidence="5" id="KW-1185">Reference proteome</keyword>
<dbReference type="Gene3D" id="3.40.50.1110">
    <property type="entry name" value="SGNH hydrolase"/>
    <property type="match status" value="1"/>
</dbReference>
<feature type="signal peptide" evidence="2">
    <location>
        <begin position="1"/>
        <end position="24"/>
    </location>
</feature>
<feature type="compositionally biased region" description="Low complexity" evidence="1">
    <location>
        <begin position="62"/>
        <end position="75"/>
    </location>
</feature>
<dbReference type="PANTHER" id="PTHR30383:SF5">
    <property type="entry name" value="SGNH HYDROLASE-TYPE ESTERASE DOMAIN-CONTAINING PROTEIN"/>
    <property type="match status" value="1"/>
</dbReference>
<name>A0A7Y6IH89_9ACTN</name>
<dbReference type="Pfam" id="PF13472">
    <property type="entry name" value="Lipase_GDSL_2"/>
    <property type="match status" value="1"/>
</dbReference>
<dbReference type="SUPFAM" id="SSF52266">
    <property type="entry name" value="SGNH hydrolase"/>
    <property type="match status" value="1"/>
</dbReference>
<feature type="chain" id="PRO_5039213753" evidence="2">
    <location>
        <begin position="25"/>
        <end position="270"/>
    </location>
</feature>
<evidence type="ECO:0000256" key="1">
    <source>
        <dbReference type="SAM" id="MobiDB-lite"/>
    </source>
</evidence>
<evidence type="ECO:0000313" key="4">
    <source>
        <dbReference type="EMBL" id="NUW38212.1"/>
    </source>
</evidence>
<dbReference type="InterPro" id="IPR051532">
    <property type="entry name" value="Ester_Hydrolysis_Enzymes"/>
</dbReference>
<reference evidence="4 5" key="1">
    <citation type="submission" date="2020-06" db="EMBL/GenBank/DDBJ databases">
        <title>Nonomuraea sp. SMC257, a novel actinomycete isolated from soil.</title>
        <authorList>
            <person name="Chanama M."/>
        </authorList>
    </citation>
    <scope>NUCLEOTIDE SEQUENCE [LARGE SCALE GENOMIC DNA]</scope>
    <source>
        <strain evidence="4 5">SMC257</strain>
    </source>
</reference>
<evidence type="ECO:0000256" key="2">
    <source>
        <dbReference type="SAM" id="SignalP"/>
    </source>
</evidence>